<name>A0A822ACJ8_9BILA</name>
<evidence type="ECO:0008006" key="3">
    <source>
        <dbReference type="Google" id="ProtNLM"/>
    </source>
</evidence>
<accession>A0A822ACJ8</accession>
<dbReference type="Proteomes" id="UP000663873">
    <property type="component" value="Unassembled WGS sequence"/>
</dbReference>
<evidence type="ECO:0000313" key="1">
    <source>
        <dbReference type="EMBL" id="CAF5000969.1"/>
    </source>
</evidence>
<feature type="non-terminal residue" evidence="1">
    <location>
        <position position="1"/>
    </location>
</feature>
<dbReference type="SUPFAM" id="SSF52540">
    <property type="entry name" value="P-loop containing nucleoside triphosphate hydrolases"/>
    <property type="match status" value="1"/>
</dbReference>
<feature type="non-terminal residue" evidence="1">
    <location>
        <position position="78"/>
    </location>
</feature>
<dbReference type="AlphaFoldDB" id="A0A822ACJ8"/>
<protein>
    <recommendedName>
        <fullName evidence="3">UvrD-like helicase C-terminal domain-containing protein</fullName>
    </recommendedName>
</protein>
<gene>
    <name evidence="1" type="ORF">UJA718_LOCUS50221</name>
</gene>
<evidence type="ECO:0000313" key="2">
    <source>
        <dbReference type="Proteomes" id="UP000663873"/>
    </source>
</evidence>
<keyword evidence="2" id="KW-1185">Reference proteome</keyword>
<organism evidence="1 2">
    <name type="scientific">Rotaria socialis</name>
    <dbReference type="NCBI Taxonomy" id="392032"/>
    <lineage>
        <taxon>Eukaryota</taxon>
        <taxon>Metazoa</taxon>
        <taxon>Spiralia</taxon>
        <taxon>Gnathifera</taxon>
        <taxon>Rotifera</taxon>
        <taxon>Eurotatoria</taxon>
        <taxon>Bdelloidea</taxon>
        <taxon>Philodinida</taxon>
        <taxon>Philodinidae</taxon>
        <taxon>Rotaria</taxon>
    </lineage>
</organism>
<dbReference type="InterPro" id="IPR027417">
    <property type="entry name" value="P-loop_NTPase"/>
</dbReference>
<reference evidence="1" key="1">
    <citation type="submission" date="2021-02" db="EMBL/GenBank/DDBJ databases">
        <authorList>
            <person name="Nowell W R."/>
        </authorList>
    </citation>
    <scope>NUCLEOTIDE SEQUENCE</scope>
</reference>
<dbReference type="CDD" id="cd18809">
    <property type="entry name" value="SF1_C_RecD"/>
    <property type="match status" value="1"/>
</dbReference>
<dbReference type="EMBL" id="CAJOBP010110475">
    <property type="protein sequence ID" value="CAF5000969.1"/>
    <property type="molecule type" value="Genomic_DNA"/>
</dbReference>
<proteinExistence type="predicted"/>
<comment type="caution">
    <text evidence="1">The sequence shown here is derived from an EMBL/GenBank/DDBJ whole genome shotgun (WGS) entry which is preliminary data.</text>
</comment>
<sequence>RKALPLIPAYSITTHKSQGQTLRKIFVDLVTPPGPVEVASFYVPLSRVKRLDDLLIVRPFNFSSLQVKPTAAQMEELN</sequence>